<evidence type="ECO:0000256" key="2">
    <source>
        <dbReference type="ARBA" id="ARBA00023125"/>
    </source>
</evidence>
<sequence length="282" mass="33117">MSGLLPLNERLNFTYQADHKNVQNLPFHSHELAEIYYFHQGKCTYFIGDQILHLQPGDMILMNGLTLHCPKLFRDQPYVRSTLHFDQAYFQRIFETMGYSTMLATFTQVKPLRLPFRGTEKEEVETYLKRLNDCKPLRESDEFARFQLAFMDFLAFLSSHSDKHGDRPSSYMTQKEKTVQAIVGFIEANYQEDLKLEAIEDALHMSKYHLAKVFKEMTGATIFKYLYQRRVNQAKIEFLLHQASVTEVCYQVGFNYPSHFTKVFKQLTGLTPEQYKRQAIAE</sequence>
<name>A0A060M6G1_9BACI</name>
<dbReference type="InterPro" id="IPR014710">
    <property type="entry name" value="RmlC-like_jellyroll"/>
</dbReference>
<dbReference type="InterPro" id="IPR020449">
    <property type="entry name" value="Tscrpt_reg_AraC-type_HTH"/>
</dbReference>
<dbReference type="STRING" id="1246626.BleG1_3591"/>
<proteinExistence type="predicted"/>
<dbReference type="SUPFAM" id="SSF51215">
    <property type="entry name" value="Regulatory protein AraC"/>
    <property type="match status" value="1"/>
</dbReference>
<evidence type="ECO:0000259" key="4">
    <source>
        <dbReference type="PROSITE" id="PS01124"/>
    </source>
</evidence>
<dbReference type="InterPro" id="IPR003313">
    <property type="entry name" value="AraC-bd"/>
</dbReference>
<evidence type="ECO:0000313" key="5">
    <source>
        <dbReference type="EMBL" id="AIC96138.1"/>
    </source>
</evidence>
<dbReference type="Pfam" id="PF02311">
    <property type="entry name" value="AraC_binding"/>
    <property type="match status" value="1"/>
</dbReference>
<dbReference type="PATRIC" id="fig|1246626.3.peg.3580"/>
<dbReference type="InterPro" id="IPR018060">
    <property type="entry name" value="HTH_AraC"/>
</dbReference>
<dbReference type="PANTHER" id="PTHR43280:SF28">
    <property type="entry name" value="HTH-TYPE TRANSCRIPTIONAL ACTIVATOR RHAS"/>
    <property type="match status" value="1"/>
</dbReference>
<dbReference type="AlphaFoldDB" id="A0A060M6G1"/>
<dbReference type="InterPro" id="IPR037923">
    <property type="entry name" value="HTH-like"/>
</dbReference>
<dbReference type="PRINTS" id="PR00032">
    <property type="entry name" value="HTHARAC"/>
</dbReference>
<dbReference type="eggNOG" id="COG2169">
    <property type="taxonomic scope" value="Bacteria"/>
</dbReference>
<dbReference type="SMART" id="SM00342">
    <property type="entry name" value="HTH_ARAC"/>
    <property type="match status" value="1"/>
</dbReference>
<dbReference type="PANTHER" id="PTHR43280">
    <property type="entry name" value="ARAC-FAMILY TRANSCRIPTIONAL REGULATOR"/>
    <property type="match status" value="1"/>
</dbReference>
<dbReference type="RefSeq" id="WP_038483777.1">
    <property type="nucleotide sequence ID" value="NZ_CP003923.1"/>
</dbReference>
<evidence type="ECO:0000256" key="3">
    <source>
        <dbReference type="ARBA" id="ARBA00023163"/>
    </source>
</evidence>
<dbReference type="Pfam" id="PF12833">
    <property type="entry name" value="HTH_18"/>
    <property type="match status" value="1"/>
</dbReference>
<accession>A0A060M6G1</accession>
<evidence type="ECO:0000313" key="6">
    <source>
        <dbReference type="Proteomes" id="UP000027142"/>
    </source>
</evidence>
<dbReference type="HOGENOM" id="CLU_000445_88_3_9"/>
<dbReference type="PROSITE" id="PS01124">
    <property type="entry name" value="HTH_ARAC_FAMILY_2"/>
    <property type="match status" value="1"/>
</dbReference>
<dbReference type="SUPFAM" id="SSF46689">
    <property type="entry name" value="Homeodomain-like"/>
    <property type="match status" value="2"/>
</dbReference>
<reference evidence="5 6" key="1">
    <citation type="journal article" date="2014" name="Gene">
        <title>A comparative genomic analysis of the alkalitolerant soil bacterium Bacillus lehensis G1.</title>
        <authorList>
            <person name="Noor Y.M."/>
            <person name="Samsulrizal N.H."/>
            <person name="Jema'on N.A."/>
            <person name="Low K.O."/>
            <person name="Ramli A.N."/>
            <person name="Alias N.I."/>
            <person name="Damis S.I."/>
            <person name="Fuzi S.F."/>
            <person name="Isa M.N."/>
            <person name="Murad A.M."/>
            <person name="Raih M.F."/>
            <person name="Bakar F.D."/>
            <person name="Najimudin N."/>
            <person name="Mahadi N.M."/>
            <person name="Illias R.M."/>
        </authorList>
    </citation>
    <scope>NUCLEOTIDE SEQUENCE [LARGE SCALE GENOMIC DNA]</scope>
    <source>
        <strain evidence="5 6">G1</strain>
    </source>
</reference>
<dbReference type="Proteomes" id="UP000027142">
    <property type="component" value="Chromosome"/>
</dbReference>
<dbReference type="GO" id="GO:0043565">
    <property type="term" value="F:sequence-specific DNA binding"/>
    <property type="evidence" value="ECO:0007669"/>
    <property type="project" value="InterPro"/>
</dbReference>
<organism evidence="5 6">
    <name type="scientific">Shouchella lehensis G1</name>
    <dbReference type="NCBI Taxonomy" id="1246626"/>
    <lineage>
        <taxon>Bacteria</taxon>
        <taxon>Bacillati</taxon>
        <taxon>Bacillota</taxon>
        <taxon>Bacilli</taxon>
        <taxon>Bacillales</taxon>
        <taxon>Bacillaceae</taxon>
        <taxon>Shouchella</taxon>
    </lineage>
</organism>
<feature type="domain" description="HTH araC/xylS-type" evidence="4">
    <location>
        <begin position="180"/>
        <end position="278"/>
    </location>
</feature>
<keyword evidence="3" id="KW-0804">Transcription</keyword>
<dbReference type="GO" id="GO:0003700">
    <property type="term" value="F:DNA-binding transcription factor activity"/>
    <property type="evidence" value="ECO:0007669"/>
    <property type="project" value="InterPro"/>
</dbReference>
<dbReference type="EMBL" id="CP003923">
    <property type="protein sequence ID" value="AIC96138.1"/>
    <property type="molecule type" value="Genomic_DNA"/>
</dbReference>
<dbReference type="Gene3D" id="2.60.120.10">
    <property type="entry name" value="Jelly Rolls"/>
    <property type="match status" value="1"/>
</dbReference>
<gene>
    <name evidence="5" type="ORF">BleG1_3591</name>
</gene>
<keyword evidence="2" id="KW-0238">DNA-binding</keyword>
<evidence type="ECO:0000256" key="1">
    <source>
        <dbReference type="ARBA" id="ARBA00023015"/>
    </source>
</evidence>
<dbReference type="InterPro" id="IPR009057">
    <property type="entry name" value="Homeodomain-like_sf"/>
</dbReference>
<dbReference type="Gene3D" id="1.10.10.60">
    <property type="entry name" value="Homeodomain-like"/>
    <property type="match status" value="2"/>
</dbReference>
<protein>
    <submittedName>
        <fullName evidence="5">HTH-type transcriptional regulator</fullName>
    </submittedName>
</protein>
<dbReference type="OrthoDB" id="2713997at2"/>
<dbReference type="KEGG" id="ble:BleG1_3591"/>
<keyword evidence="1" id="KW-0805">Transcription regulation</keyword>
<keyword evidence="6" id="KW-1185">Reference proteome</keyword>